<dbReference type="STRING" id="1054996.SAMN05444414_12730"/>
<feature type="compositionally biased region" description="Basic and acidic residues" evidence="1">
    <location>
        <begin position="95"/>
        <end position="121"/>
    </location>
</feature>
<dbReference type="SUPFAM" id="SSF52540">
    <property type="entry name" value="P-loop containing nucleoside triphosphate hydrolases"/>
    <property type="match status" value="1"/>
</dbReference>
<protein>
    <submittedName>
        <fullName evidence="3">Predicted ATP-binding protein involved in virulence</fullName>
    </submittedName>
</protein>
<dbReference type="GO" id="GO:0000731">
    <property type="term" value="P:DNA synthesis involved in DNA repair"/>
    <property type="evidence" value="ECO:0007669"/>
    <property type="project" value="TreeGrafter"/>
</dbReference>
<dbReference type="InterPro" id="IPR003593">
    <property type="entry name" value="AAA+_ATPase"/>
</dbReference>
<dbReference type="PANTHER" id="PTHR32182">
    <property type="entry name" value="DNA REPLICATION AND REPAIR PROTEIN RECF"/>
    <property type="match status" value="1"/>
</dbReference>
<dbReference type="GO" id="GO:0005524">
    <property type="term" value="F:ATP binding"/>
    <property type="evidence" value="ECO:0007669"/>
    <property type="project" value="UniProtKB-KW"/>
</dbReference>
<keyword evidence="3" id="KW-0067">ATP-binding</keyword>
<proteinExistence type="predicted"/>
<dbReference type="GO" id="GO:0006302">
    <property type="term" value="P:double-strand break repair"/>
    <property type="evidence" value="ECO:0007669"/>
    <property type="project" value="TreeGrafter"/>
</dbReference>
<gene>
    <name evidence="3" type="ORF">SAMN05444414_12730</name>
</gene>
<dbReference type="Pfam" id="PF13304">
    <property type="entry name" value="AAA_21"/>
    <property type="match status" value="1"/>
</dbReference>
<dbReference type="EMBL" id="FRBN01000027">
    <property type="protein sequence ID" value="SHL68237.1"/>
    <property type="molecule type" value="Genomic_DNA"/>
</dbReference>
<reference evidence="4" key="1">
    <citation type="submission" date="2016-11" db="EMBL/GenBank/DDBJ databases">
        <authorList>
            <person name="Varghese N."/>
            <person name="Submissions S."/>
        </authorList>
    </citation>
    <scope>NUCLEOTIDE SEQUENCE [LARGE SCALE GENOMIC DNA]</scope>
    <source>
        <strain evidence="4">DSM 29327</strain>
    </source>
</reference>
<dbReference type="InterPro" id="IPR027417">
    <property type="entry name" value="P-loop_NTPase"/>
</dbReference>
<feature type="region of interest" description="Disordered" evidence="1">
    <location>
        <begin position="94"/>
        <end position="122"/>
    </location>
</feature>
<dbReference type="AlphaFoldDB" id="A0A1M7CM08"/>
<organism evidence="3 4">
    <name type="scientific">Roseovarius marisflavi</name>
    <dbReference type="NCBI Taxonomy" id="1054996"/>
    <lineage>
        <taxon>Bacteria</taxon>
        <taxon>Pseudomonadati</taxon>
        <taxon>Pseudomonadota</taxon>
        <taxon>Alphaproteobacteria</taxon>
        <taxon>Rhodobacterales</taxon>
        <taxon>Roseobacteraceae</taxon>
        <taxon>Roseovarius</taxon>
    </lineage>
</organism>
<dbReference type="Proteomes" id="UP000184191">
    <property type="component" value="Unassembled WGS sequence"/>
</dbReference>
<dbReference type="InterPro" id="IPR003959">
    <property type="entry name" value="ATPase_AAA_core"/>
</dbReference>
<dbReference type="OrthoDB" id="9789856at2"/>
<dbReference type="PANTHER" id="PTHR32182:SF23">
    <property type="entry name" value="ATP BINDING PROTEIN"/>
    <property type="match status" value="1"/>
</dbReference>
<sequence length="416" mass="45987">MKIKQLTVANLRAFDQASFDFDPGFTLLVGVNGVGKTTALETLRICLSRLLPQFTSSRSRPDAFDNDDIQVGASALTVDLDLSIMGEPHQLLIHKQRDQHRPDKPGSVRQDTVDTPDREVLTPDFGSTAKALKSADKQPIAVYFATRRSLVSDEQPKASRASGGQAAAFADALVERPLRLAEFASWMHAQDVLSAELPRAKLHLDAMRSAASRFLPNCSDLRAEVDVRPRLLVEKQGHTLDVRQLSDGERSMLALVLDLARRLSQANPGLDDPVRDGQGVILIDEIDLHLHPQWQRKVVSHLSETFPNCQFIATTHSPQVIGEVPHEKIQMIKDGQVHSPSRSFGIDSSRVLEELMDTAPRNQRVEEQIGQIARLVTDGKRAEAEAIIEALASEIGESDPEITRARTLLAFMEDDT</sequence>
<keyword evidence="4" id="KW-1185">Reference proteome</keyword>
<evidence type="ECO:0000313" key="4">
    <source>
        <dbReference type="Proteomes" id="UP000184191"/>
    </source>
</evidence>
<accession>A0A1M7CM08</accession>
<evidence type="ECO:0000256" key="1">
    <source>
        <dbReference type="SAM" id="MobiDB-lite"/>
    </source>
</evidence>
<dbReference type="RefSeq" id="WP_073200164.1">
    <property type="nucleotide sequence ID" value="NZ_FRBN01000027.1"/>
</dbReference>
<evidence type="ECO:0000313" key="3">
    <source>
        <dbReference type="EMBL" id="SHL68237.1"/>
    </source>
</evidence>
<dbReference type="Gene3D" id="3.40.50.300">
    <property type="entry name" value="P-loop containing nucleotide triphosphate hydrolases"/>
    <property type="match status" value="2"/>
</dbReference>
<keyword evidence="3" id="KW-0547">Nucleotide-binding</keyword>
<name>A0A1M7CM08_9RHOB</name>
<dbReference type="GO" id="GO:0016887">
    <property type="term" value="F:ATP hydrolysis activity"/>
    <property type="evidence" value="ECO:0007669"/>
    <property type="project" value="InterPro"/>
</dbReference>
<feature type="domain" description="AAA+ ATPase" evidence="2">
    <location>
        <begin position="22"/>
        <end position="344"/>
    </location>
</feature>
<dbReference type="SMART" id="SM00382">
    <property type="entry name" value="AAA"/>
    <property type="match status" value="1"/>
</dbReference>
<evidence type="ECO:0000259" key="2">
    <source>
        <dbReference type="SMART" id="SM00382"/>
    </source>
</evidence>